<gene>
    <name evidence="2" type="ORF">IAQ67_04560</name>
</gene>
<dbReference type="AlphaFoldDB" id="A0A7H0YBA7"/>
<evidence type="ECO:0000259" key="1">
    <source>
        <dbReference type="Pfam" id="PF14243"/>
    </source>
</evidence>
<dbReference type="EMBL" id="CP061172">
    <property type="protein sequence ID" value="QNR68365.1"/>
    <property type="molecule type" value="Genomic_DNA"/>
</dbReference>
<dbReference type="Pfam" id="PF14243">
    <property type="entry name" value="R2K_3"/>
    <property type="match status" value="1"/>
</dbReference>
<name>A0A7H0YBA7_9BACL</name>
<dbReference type="Proteomes" id="UP000516384">
    <property type="component" value="Chromosome"/>
</dbReference>
<dbReference type="InterPro" id="IPR025643">
    <property type="entry name" value="R2K_3"/>
</dbReference>
<proteinExistence type="predicted"/>
<dbReference type="RefSeq" id="WP_103049754.1">
    <property type="nucleotide sequence ID" value="NZ_CP061172.1"/>
</dbReference>
<protein>
    <submittedName>
        <fullName evidence="2">ATP-grasp domain-containing protein</fullName>
    </submittedName>
</protein>
<organism evidence="2 3">
    <name type="scientific">Paenibacillus peoriae</name>
    <dbReference type="NCBI Taxonomy" id="59893"/>
    <lineage>
        <taxon>Bacteria</taxon>
        <taxon>Bacillati</taxon>
        <taxon>Bacillota</taxon>
        <taxon>Bacilli</taxon>
        <taxon>Bacillales</taxon>
        <taxon>Paenibacillaceae</taxon>
        <taxon>Paenibacillus</taxon>
    </lineage>
</organism>
<reference evidence="2 3" key="1">
    <citation type="submission" date="2020-09" db="EMBL/GenBank/DDBJ databases">
        <title>Characterization of Paenibacillus peoriae strain ZF390 with broad-spectrum antimicrobial activity as a potential biocontrol agent.</title>
        <authorList>
            <person name="Li L."/>
            <person name="Zhao Y."/>
            <person name="Li B."/>
            <person name="Xie X."/>
        </authorList>
    </citation>
    <scope>NUCLEOTIDE SEQUENCE [LARGE SCALE GENOMIC DNA]</scope>
    <source>
        <strain evidence="2 3">ZF390</strain>
    </source>
</reference>
<feature type="domain" description="ATP-grasp" evidence="1">
    <location>
        <begin position="150"/>
        <end position="305"/>
    </location>
</feature>
<evidence type="ECO:0000313" key="2">
    <source>
        <dbReference type="EMBL" id="QNR68365.1"/>
    </source>
</evidence>
<accession>A0A7H0YBA7</accession>
<sequence length="315" mass="36719">MYLLFCSDPLNSKNVDMDYREECEVARSLGFDTGLVNFDNLIEDEREESGSNPYIVSKNIREYVAKQGNEYVNALYRGWMLRPKVYDAWTVALEADRIRMLTSAESYRNCHYFPDSYSLIQNFTPRSVWLERDQLDAEYIRKAVMPFGKTAIMVKDFVKSRKHDWLDACYIPDASDQVHVERVIRRFVELQGKELNGGIVLREFVPLEFLTLHPKSGMPLSKEYRLFFMFGEPVFTVNYWDEAAYETVPTDLNEFIQIARQIQSPFFTMDIARTQAGQWIIIELGDGQVSGLPEHTDLEAFYTNLKKAVVNRGLW</sequence>
<evidence type="ECO:0000313" key="3">
    <source>
        <dbReference type="Proteomes" id="UP000516384"/>
    </source>
</evidence>